<reference evidence="1 2" key="1">
    <citation type="journal article" date="2015" name="Genome Biol.">
        <title>Comparative genomics of Steinernema reveals deeply conserved gene regulatory networks.</title>
        <authorList>
            <person name="Dillman A.R."/>
            <person name="Macchietto M."/>
            <person name="Porter C.F."/>
            <person name="Rogers A."/>
            <person name="Williams B."/>
            <person name="Antoshechkin I."/>
            <person name="Lee M.M."/>
            <person name="Goodwin Z."/>
            <person name="Lu X."/>
            <person name="Lewis E.E."/>
            <person name="Goodrich-Blair H."/>
            <person name="Stock S.P."/>
            <person name="Adams B.J."/>
            <person name="Sternberg P.W."/>
            <person name="Mortazavi A."/>
        </authorList>
    </citation>
    <scope>NUCLEOTIDE SEQUENCE [LARGE SCALE GENOMIC DNA]</scope>
    <source>
        <strain evidence="1 2">ALL</strain>
    </source>
</reference>
<evidence type="ECO:0000313" key="2">
    <source>
        <dbReference type="Proteomes" id="UP000298663"/>
    </source>
</evidence>
<reference evidence="1 2" key="2">
    <citation type="journal article" date="2019" name="G3 (Bethesda)">
        <title>Hybrid Assembly of the Genome of the Entomopathogenic Nematode Steinernema carpocapsae Identifies the X-Chromosome.</title>
        <authorList>
            <person name="Serra L."/>
            <person name="Macchietto M."/>
            <person name="Macias-Munoz A."/>
            <person name="McGill C.J."/>
            <person name="Rodriguez I.M."/>
            <person name="Rodriguez B."/>
            <person name="Murad R."/>
            <person name="Mortazavi A."/>
        </authorList>
    </citation>
    <scope>NUCLEOTIDE SEQUENCE [LARGE SCALE GENOMIC DNA]</scope>
    <source>
        <strain evidence="1 2">ALL</strain>
    </source>
</reference>
<sequence>MLEMRLFCLASERQAGAVWPVLFFETPCMYGDYCWSACISRMWWENALSVSTETLHSVLIIARCLRCDLRVEGCLKQPRVSHKGPLAVCRR</sequence>
<comment type="caution">
    <text evidence="1">The sequence shown here is derived from an EMBL/GenBank/DDBJ whole genome shotgun (WGS) entry which is preliminary data.</text>
</comment>
<dbReference type="Proteomes" id="UP000298663">
    <property type="component" value="Unassembled WGS sequence"/>
</dbReference>
<dbReference type="EMBL" id="AZBU02000003">
    <property type="protein sequence ID" value="TKR89476.1"/>
    <property type="molecule type" value="Genomic_DNA"/>
</dbReference>
<evidence type="ECO:0000313" key="1">
    <source>
        <dbReference type="EMBL" id="TKR89476.1"/>
    </source>
</evidence>
<organism evidence="1 2">
    <name type="scientific">Steinernema carpocapsae</name>
    <name type="common">Entomopathogenic nematode</name>
    <dbReference type="NCBI Taxonomy" id="34508"/>
    <lineage>
        <taxon>Eukaryota</taxon>
        <taxon>Metazoa</taxon>
        <taxon>Ecdysozoa</taxon>
        <taxon>Nematoda</taxon>
        <taxon>Chromadorea</taxon>
        <taxon>Rhabditida</taxon>
        <taxon>Tylenchina</taxon>
        <taxon>Panagrolaimomorpha</taxon>
        <taxon>Strongyloidoidea</taxon>
        <taxon>Steinernematidae</taxon>
        <taxon>Steinernema</taxon>
    </lineage>
</organism>
<accession>A0A4U5P0K2</accession>
<name>A0A4U5P0K2_STECR</name>
<keyword evidence="2" id="KW-1185">Reference proteome</keyword>
<proteinExistence type="predicted"/>
<protein>
    <submittedName>
        <fullName evidence="1">Uncharacterized protein</fullName>
    </submittedName>
</protein>
<gene>
    <name evidence="1" type="ORF">L596_013574</name>
</gene>
<dbReference type="AlphaFoldDB" id="A0A4U5P0K2"/>